<evidence type="ECO:0000313" key="2">
    <source>
        <dbReference type="EMBL" id="KAG8231032.1"/>
    </source>
</evidence>
<reference evidence="2" key="2">
    <citation type="submission" date="2017-10" db="EMBL/GenBank/DDBJ databases">
        <title>Ladona fulva Genome sequencing and assembly.</title>
        <authorList>
            <person name="Murali S."/>
            <person name="Richards S."/>
            <person name="Bandaranaike D."/>
            <person name="Bellair M."/>
            <person name="Blankenburg K."/>
            <person name="Chao H."/>
            <person name="Dinh H."/>
            <person name="Doddapaneni H."/>
            <person name="Dugan-Rocha S."/>
            <person name="Elkadiri S."/>
            <person name="Gnanaolivu R."/>
            <person name="Hernandez B."/>
            <person name="Skinner E."/>
            <person name="Javaid M."/>
            <person name="Lee S."/>
            <person name="Li M."/>
            <person name="Ming W."/>
            <person name="Munidasa M."/>
            <person name="Muniz J."/>
            <person name="Nguyen L."/>
            <person name="Hughes D."/>
            <person name="Osuji N."/>
            <person name="Pu L.-L."/>
            <person name="Puazo M."/>
            <person name="Qu C."/>
            <person name="Quiroz J."/>
            <person name="Raj R."/>
            <person name="Weissenberger G."/>
            <person name="Xin Y."/>
            <person name="Zou X."/>
            <person name="Han Y."/>
            <person name="Worley K."/>
            <person name="Muzny D."/>
            <person name="Gibbs R."/>
        </authorList>
    </citation>
    <scope>NUCLEOTIDE SEQUENCE</scope>
    <source>
        <strain evidence="2">Sampled in the wild</strain>
    </source>
</reference>
<dbReference type="OrthoDB" id="8195947at2759"/>
<dbReference type="AlphaFoldDB" id="A0A8K0K9U3"/>
<accession>A0A8K0K9U3</accession>
<feature type="region of interest" description="Disordered" evidence="1">
    <location>
        <begin position="131"/>
        <end position="165"/>
    </location>
</feature>
<feature type="compositionally biased region" description="Acidic residues" evidence="1">
    <location>
        <begin position="59"/>
        <end position="93"/>
    </location>
</feature>
<keyword evidence="3" id="KW-1185">Reference proteome</keyword>
<feature type="region of interest" description="Disordered" evidence="1">
    <location>
        <begin position="1"/>
        <end position="99"/>
    </location>
</feature>
<dbReference type="EMBL" id="KZ308524">
    <property type="protein sequence ID" value="KAG8231032.1"/>
    <property type="molecule type" value="Genomic_DNA"/>
</dbReference>
<gene>
    <name evidence="2" type="ORF">J437_LFUL010810</name>
</gene>
<proteinExistence type="predicted"/>
<organism evidence="2 3">
    <name type="scientific">Ladona fulva</name>
    <name type="common">Scarce chaser dragonfly</name>
    <name type="synonym">Libellula fulva</name>
    <dbReference type="NCBI Taxonomy" id="123851"/>
    <lineage>
        <taxon>Eukaryota</taxon>
        <taxon>Metazoa</taxon>
        <taxon>Ecdysozoa</taxon>
        <taxon>Arthropoda</taxon>
        <taxon>Hexapoda</taxon>
        <taxon>Insecta</taxon>
        <taxon>Pterygota</taxon>
        <taxon>Palaeoptera</taxon>
        <taxon>Odonata</taxon>
        <taxon>Epiprocta</taxon>
        <taxon>Anisoptera</taxon>
        <taxon>Libelluloidea</taxon>
        <taxon>Libellulidae</taxon>
        <taxon>Ladona</taxon>
    </lineage>
</organism>
<comment type="caution">
    <text evidence="2">The sequence shown here is derived from an EMBL/GenBank/DDBJ whole genome shotgun (WGS) entry which is preliminary data.</text>
</comment>
<evidence type="ECO:0000256" key="1">
    <source>
        <dbReference type="SAM" id="MobiDB-lite"/>
    </source>
</evidence>
<reference evidence="2" key="1">
    <citation type="submission" date="2013-04" db="EMBL/GenBank/DDBJ databases">
        <authorList>
            <person name="Qu J."/>
            <person name="Murali S.C."/>
            <person name="Bandaranaike D."/>
            <person name="Bellair M."/>
            <person name="Blankenburg K."/>
            <person name="Chao H."/>
            <person name="Dinh H."/>
            <person name="Doddapaneni H."/>
            <person name="Downs B."/>
            <person name="Dugan-Rocha S."/>
            <person name="Elkadiri S."/>
            <person name="Gnanaolivu R.D."/>
            <person name="Hernandez B."/>
            <person name="Javaid M."/>
            <person name="Jayaseelan J.C."/>
            <person name="Lee S."/>
            <person name="Li M."/>
            <person name="Ming W."/>
            <person name="Munidasa M."/>
            <person name="Muniz J."/>
            <person name="Nguyen L."/>
            <person name="Ongeri F."/>
            <person name="Osuji N."/>
            <person name="Pu L.-L."/>
            <person name="Puazo M."/>
            <person name="Qu C."/>
            <person name="Quiroz J."/>
            <person name="Raj R."/>
            <person name="Weissenberger G."/>
            <person name="Xin Y."/>
            <person name="Zou X."/>
            <person name="Han Y."/>
            <person name="Richards S."/>
            <person name="Worley K."/>
            <person name="Muzny D."/>
            <person name="Gibbs R."/>
        </authorList>
    </citation>
    <scope>NUCLEOTIDE SEQUENCE</scope>
    <source>
        <strain evidence="2">Sampled in the wild</strain>
    </source>
</reference>
<dbReference type="Proteomes" id="UP000792457">
    <property type="component" value="Unassembled WGS sequence"/>
</dbReference>
<feature type="compositionally biased region" description="Basic and acidic residues" evidence="1">
    <location>
        <begin position="18"/>
        <end position="40"/>
    </location>
</feature>
<evidence type="ECO:0000313" key="3">
    <source>
        <dbReference type="Proteomes" id="UP000792457"/>
    </source>
</evidence>
<protein>
    <recommendedName>
        <fullName evidence="4">Voltage-dependent T-type calcium channel subunit alpha-1G</fullName>
    </recommendedName>
</protein>
<sequence>MSQQETEFRGGKQGPARDAPEGPRRRRSSSDQERRRRTSEEGEEEGPSSRGEGEGEGSCGEEEGDVEMSELEDGGEDEDDDEEEDEEEEEDDLPYPGFIPLALGCLEQNTRPRSWCLRMITNPYPFAKRPSGGVGGGVNSGSTKSREECESKVPSTVRTHSLTGPGRFEKTGKGCILARGC</sequence>
<feature type="compositionally biased region" description="Polar residues" evidence="1">
    <location>
        <begin position="153"/>
        <end position="162"/>
    </location>
</feature>
<name>A0A8K0K9U3_LADFU</name>
<evidence type="ECO:0008006" key="4">
    <source>
        <dbReference type="Google" id="ProtNLM"/>
    </source>
</evidence>
<feature type="compositionally biased region" description="Basic and acidic residues" evidence="1">
    <location>
        <begin position="1"/>
        <end position="10"/>
    </location>
</feature>